<accession>A0A7R9AGK8</accession>
<evidence type="ECO:0000313" key="1">
    <source>
        <dbReference type="EMBL" id="CAD7253402.1"/>
    </source>
</evidence>
<name>A0A7R9AGK8_9CRUS</name>
<protein>
    <submittedName>
        <fullName evidence="1">Uncharacterized protein</fullName>
    </submittedName>
</protein>
<gene>
    <name evidence="1" type="ORF">DSTB1V02_LOCUS13152</name>
</gene>
<sequence>MKRRGKDTEEVTRNIVIPEKHDQLYTIHALQHDVNYPCVYALLPKRREITDICWSIGRRAALWFPIPSLNQYHSVLDDQPRSNNILEGWHQDFNHAVGITRLSTVRLAQKLQKEQHLFKNGKIKQGELDEECNSGLGTEACLDSNSECVSENPGTDPEKCKCKNTHVNDGGTCRKPVDGQCMDAAECVSNANCTDTEGAKTCTCNTNYADLDGLCIKQGAIDEECNSGLGTEACLDSNSECVSTNPGTDPEKCKCKNTHVNDGGTC</sequence>
<dbReference type="OrthoDB" id="6500349at2759"/>
<dbReference type="Proteomes" id="UP000677054">
    <property type="component" value="Unassembled WGS sequence"/>
</dbReference>
<dbReference type="EMBL" id="LR905300">
    <property type="protein sequence ID" value="CAD7253402.1"/>
    <property type="molecule type" value="Genomic_DNA"/>
</dbReference>
<dbReference type="EMBL" id="CAJPEV010005783">
    <property type="protein sequence ID" value="CAG0903516.1"/>
    <property type="molecule type" value="Genomic_DNA"/>
</dbReference>
<keyword evidence="2" id="KW-1185">Reference proteome</keyword>
<feature type="non-terminal residue" evidence="1">
    <location>
        <position position="266"/>
    </location>
</feature>
<proteinExistence type="predicted"/>
<organism evidence="1">
    <name type="scientific">Darwinula stevensoni</name>
    <dbReference type="NCBI Taxonomy" id="69355"/>
    <lineage>
        <taxon>Eukaryota</taxon>
        <taxon>Metazoa</taxon>
        <taxon>Ecdysozoa</taxon>
        <taxon>Arthropoda</taxon>
        <taxon>Crustacea</taxon>
        <taxon>Oligostraca</taxon>
        <taxon>Ostracoda</taxon>
        <taxon>Podocopa</taxon>
        <taxon>Podocopida</taxon>
        <taxon>Darwinulocopina</taxon>
        <taxon>Darwinuloidea</taxon>
        <taxon>Darwinulidae</taxon>
        <taxon>Darwinula</taxon>
    </lineage>
</organism>
<dbReference type="AlphaFoldDB" id="A0A7R9AGK8"/>
<evidence type="ECO:0000313" key="2">
    <source>
        <dbReference type="Proteomes" id="UP000677054"/>
    </source>
</evidence>
<reference evidence="1" key="1">
    <citation type="submission" date="2020-11" db="EMBL/GenBank/DDBJ databases">
        <authorList>
            <person name="Tran Van P."/>
        </authorList>
    </citation>
    <scope>NUCLEOTIDE SEQUENCE</scope>
</reference>